<dbReference type="InterPro" id="IPR024542">
    <property type="entry name" value="YkvP_N"/>
</dbReference>
<feature type="domain" description="Spore protein YkvP/CgeB glycosyl transferase-like" evidence="2">
    <location>
        <begin position="206"/>
        <end position="363"/>
    </location>
</feature>
<evidence type="ECO:0000259" key="2">
    <source>
        <dbReference type="Pfam" id="PF13524"/>
    </source>
</evidence>
<dbReference type="Pfam" id="PF12996">
    <property type="entry name" value="DUF3880"/>
    <property type="match status" value="1"/>
</dbReference>
<comment type="caution">
    <text evidence="3">The sequence shown here is derived from an EMBL/GenBank/DDBJ whole genome shotgun (WGS) entry which is preliminary data.</text>
</comment>
<evidence type="ECO:0000313" key="3">
    <source>
        <dbReference type="EMBL" id="MFC4304585.1"/>
    </source>
</evidence>
<name>A0ABV8SBB3_9BACL</name>
<feature type="domain" description="Spore protein YkvP N-terminal" evidence="1">
    <location>
        <begin position="126"/>
        <end position="197"/>
    </location>
</feature>
<organism evidence="3 4">
    <name type="scientific">Cohnella boryungensis</name>
    <dbReference type="NCBI Taxonomy" id="768479"/>
    <lineage>
        <taxon>Bacteria</taxon>
        <taxon>Bacillati</taxon>
        <taxon>Bacillota</taxon>
        <taxon>Bacilli</taxon>
        <taxon>Bacillales</taxon>
        <taxon>Paenibacillaceae</taxon>
        <taxon>Cohnella</taxon>
    </lineage>
</organism>
<keyword evidence="4" id="KW-1185">Reference proteome</keyword>
<dbReference type="GO" id="GO:0016757">
    <property type="term" value="F:glycosyltransferase activity"/>
    <property type="evidence" value="ECO:0007669"/>
    <property type="project" value="UniProtKB-KW"/>
</dbReference>
<dbReference type="EMBL" id="JBHSED010000029">
    <property type="protein sequence ID" value="MFC4304585.1"/>
    <property type="molecule type" value="Genomic_DNA"/>
</dbReference>
<dbReference type="Pfam" id="PF13524">
    <property type="entry name" value="Glyco_trans_1_2"/>
    <property type="match status" value="1"/>
</dbReference>
<dbReference type="Proteomes" id="UP001595755">
    <property type="component" value="Unassembled WGS sequence"/>
</dbReference>
<dbReference type="SUPFAM" id="SSF53756">
    <property type="entry name" value="UDP-Glycosyltransferase/glycogen phosphorylase"/>
    <property type="match status" value="1"/>
</dbReference>
<reference evidence="4" key="1">
    <citation type="journal article" date="2019" name="Int. J. Syst. Evol. Microbiol.">
        <title>The Global Catalogue of Microorganisms (GCM) 10K type strain sequencing project: providing services to taxonomists for standard genome sequencing and annotation.</title>
        <authorList>
            <consortium name="The Broad Institute Genomics Platform"/>
            <consortium name="The Broad Institute Genome Sequencing Center for Infectious Disease"/>
            <person name="Wu L."/>
            <person name="Ma J."/>
        </authorList>
    </citation>
    <scope>NUCLEOTIDE SEQUENCE [LARGE SCALE GENOMIC DNA]</scope>
    <source>
        <strain evidence="4">CGMCC 4.1641</strain>
    </source>
</reference>
<evidence type="ECO:0000313" key="4">
    <source>
        <dbReference type="Proteomes" id="UP001595755"/>
    </source>
</evidence>
<dbReference type="EC" id="2.4.-.-" evidence="3"/>
<keyword evidence="3" id="KW-0328">Glycosyltransferase</keyword>
<gene>
    <name evidence="3" type="ORF">ACFO1S_14240</name>
</gene>
<dbReference type="InterPro" id="IPR055259">
    <property type="entry name" value="YkvP/CgeB_Glyco_trans-like"/>
</dbReference>
<protein>
    <submittedName>
        <fullName evidence="3">Glycosyltransferase</fullName>
        <ecNumber evidence="3">2.4.-.-</ecNumber>
    </submittedName>
</protein>
<keyword evidence="3" id="KW-0808">Transferase</keyword>
<sequence>MRMRSAASRKNHLRGREDGYAKGWLDGWRLGICGGIDATVRQETFPPSRARILYVPQGFEAIDQGVIAALRSETSEVRVSPATEMRLQAEQFRPDAVLVMNGLHVFPPDHLEQIDAIRAMGIPAMIWFVDDPYVTDLTVKIAPHYDYVFTHERSCLPLYRSCGCMQVHHLPLASHPDYFKPMAVPPEYRTDICFIGMAFWNRVELFDAIAPFLQGKKVLIGGKLWERMTNYSLVSHFVNDGWIEVPETAKYYNGAKIVINLHRTTEAGKDNLNGINWQAESINPRTFEMAACASLQLTDVRQELPEYYAIGSEIAVFRDANDLVKQLEHYLSRDEERQWVAARGYRRTRRDHTFNNRIRRLLQSAGLV</sequence>
<evidence type="ECO:0000259" key="1">
    <source>
        <dbReference type="Pfam" id="PF12996"/>
    </source>
</evidence>
<proteinExistence type="predicted"/>
<accession>A0ABV8SBB3</accession>